<keyword evidence="4" id="KW-0808">Transferase</keyword>
<evidence type="ECO:0000256" key="3">
    <source>
        <dbReference type="ARBA" id="ARBA00022553"/>
    </source>
</evidence>
<reference evidence="12" key="1">
    <citation type="submission" date="2021-03" db="EMBL/GenBank/DDBJ databases">
        <authorList>
            <person name="Kanchanasin P."/>
            <person name="Saeng-In P."/>
            <person name="Phongsopitanun W."/>
            <person name="Yuki M."/>
            <person name="Kudo T."/>
            <person name="Ohkuma M."/>
            <person name="Tanasupawat S."/>
        </authorList>
    </citation>
    <scope>NUCLEOTIDE SEQUENCE</scope>
    <source>
        <strain evidence="12">GKU 128</strain>
    </source>
</reference>
<keyword evidence="9" id="KW-1133">Transmembrane helix</keyword>
<dbReference type="GO" id="GO:0016020">
    <property type="term" value="C:membrane"/>
    <property type="evidence" value="ECO:0007669"/>
    <property type="project" value="InterPro"/>
</dbReference>
<evidence type="ECO:0000256" key="2">
    <source>
        <dbReference type="ARBA" id="ARBA00012438"/>
    </source>
</evidence>
<dbReference type="InterPro" id="IPR011712">
    <property type="entry name" value="Sig_transdc_His_kin_sub3_dim/P"/>
</dbReference>
<evidence type="ECO:0000313" key="12">
    <source>
        <dbReference type="EMBL" id="MBO2453461.1"/>
    </source>
</evidence>
<dbReference type="Pfam" id="PF07730">
    <property type="entry name" value="HisKA_3"/>
    <property type="match status" value="1"/>
</dbReference>
<keyword evidence="13" id="KW-1185">Reference proteome</keyword>
<feature type="transmembrane region" description="Helical" evidence="9">
    <location>
        <begin position="141"/>
        <end position="164"/>
    </location>
</feature>
<dbReference type="InterPro" id="IPR036890">
    <property type="entry name" value="HATPase_C_sf"/>
</dbReference>
<keyword evidence="7" id="KW-0067">ATP-binding</keyword>
<evidence type="ECO:0000256" key="4">
    <source>
        <dbReference type="ARBA" id="ARBA00022679"/>
    </source>
</evidence>
<evidence type="ECO:0000313" key="13">
    <source>
        <dbReference type="Proteomes" id="UP000669179"/>
    </source>
</evidence>
<dbReference type="RefSeq" id="WP_208261475.1">
    <property type="nucleotide sequence ID" value="NZ_JAGEOJ010000020.1"/>
</dbReference>
<dbReference type="Gene3D" id="1.20.5.1930">
    <property type="match status" value="1"/>
</dbReference>
<keyword evidence="3" id="KW-0597">Phosphoprotein</keyword>
<dbReference type="CDD" id="cd16917">
    <property type="entry name" value="HATPase_UhpB-NarQ-NarX-like"/>
    <property type="match status" value="1"/>
</dbReference>
<dbReference type="GO" id="GO:0046983">
    <property type="term" value="F:protein dimerization activity"/>
    <property type="evidence" value="ECO:0007669"/>
    <property type="project" value="InterPro"/>
</dbReference>
<dbReference type="Proteomes" id="UP000669179">
    <property type="component" value="Unassembled WGS sequence"/>
</dbReference>
<dbReference type="GO" id="GO:0000155">
    <property type="term" value="F:phosphorelay sensor kinase activity"/>
    <property type="evidence" value="ECO:0007669"/>
    <property type="project" value="InterPro"/>
</dbReference>
<dbReference type="InterPro" id="IPR003594">
    <property type="entry name" value="HATPase_dom"/>
</dbReference>
<sequence length="382" mass="40008">MRGGASAVRWSGRAAAVVVPMAGIFAGPGEALPLRLSALLCVIAIVVQRVGNPRWTTVAAVTASLATTLWLRLTHPVDVTDPAGEAYRVLLWSALESAAMAVLIVPVVRAAPPREAAALGLAAGLAESAVALRLAPAQGLLVQAFTVTWWSLAAACAAGLGLYLRTLDQRRGRAVEAARREQRMELACDLHDFVAHDLTGIVVQAQAAQVVADPAKGRAALAWIEEAGLQALSVTDRTVRLLSAGGDAERHPVPGLADLPELVRRFTADPGDLRLRMEVDAEDVPREIGATAYRIVVEALTNVRRHAPASTVVIVVDRTGEELHVRVTNDGVGDGTHVPAARRGGLGLVGLRERVGALGGTLEAGPHRAGWRVAAALPLAAR</sequence>
<evidence type="ECO:0000256" key="7">
    <source>
        <dbReference type="ARBA" id="ARBA00022840"/>
    </source>
</evidence>
<evidence type="ECO:0000256" key="1">
    <source>
        <dbReference type="ARBA" id="ARBA00000085"/>
    </source>
</evidence>
<feature type="transmembrane region" description="Helical" evidence="9">
    <location>
        <begin position="89"/>
        <end position="109"/>
    </location>
</feature>
<dbReference type="PANTHER" id="PTHR24421">
    <property type="entry name" value="NITRATE/NITRITE SENSOR PROTEIN NARX-RELATED"/>
    <property type="match status" value="1"/>
</dbReference>
<dbReference type="AlphaFoldDB" id="A0A939PIQ7"/>
<comment type="catalytic activity">
    <reaction evidence="1">
        <text>ATP + protein L-histidine = ADP + protein N-phospho-L-histidine.</text>
        <dbReference type="EC" id="2.7.13.3"/>
    </reaction>
</comment>
<dbReference type="GO" id="GO:0005524">
    <property type="term" value="F:ATP binding"/>
    <property type="evidence" value="ECO:0007669"/>
    <property type="project" value="UniProtKB-KW"/>
</dbReference>
<accession>A0A939PIQ7</accession>
<dbReference type="SUPFAM" id="SSF55874">
    <property type="entry name" value="ATPase domain of HSP90 chaperone/DNA topoisomerase II/histidine kinase"/>
    <property type="match status" value="1"/>
</dbReference>
<feature type="domain" description="Signal transduction histidine kinase subgroup 3 dimerisation and phosphoacceptor" evidence="11">
    <location>
        <begin position="183"/>
        <end position="243"/>
    </location>
</feature>
<name>A0A939PIQ7_9ACTN</name>
<evidence type="ECO:0000256" key="8">
    <source>
        <dbReference type="ARBA" id="ARBA00023012"/>
    </source>
</evidence>
<protein>
    <recommendedName>
        <fullName evidence="2">histidine kinase</fullName>
        <ecNumber evidence="2">2.7.13.3</ecNumber>
    </recommendedName>
</protein>
<keyword evidence="5" id="KW-0547">Nucleotide-binding</keyword>
<dbReference type="InterPro" id="IPR050482">
    <property type="entry name" value="Sensor_HK_TwoCompSys"/>
</dbReference>
<evidence type="ECO:0000256" key="9">
    <source>
        <dbReference type="SAM" id="Phobius"/>
    </source>
</evidence>
<dbReference type="EC" id="2.7.13.3" evidence="2"/>
<comment type="caution">
    <text evidence="12">The sequence shown here is derived from an EMBL/GenBank/DDBJ whole genome shotgun (WGS) entry which is preliminary data.</text>
</comment>
<dbReference type="EMBL" id="JAGEOJ010000020">
    <property type="protein sequence ID" value="MBO2453461.1"/>
    <property type="molecule type" value="Genomic_DNA"/>
</dbReference>
<evidence type="ECO:0000259" key="10">
    <source>
        <dbReference type="Pfam" id="PF02518"/>
    </source>
</evidence>
<evidence type="ECO:0000256" key="6">
    <source>
        <dbReference type="ARBA" id="ARBA00022777"/>
    </source>
</evidence>
<dbReference type="Pfam" id="PF02518">
    <property type="entry name" value="HATPase_c"/>
    <property type="match status" value="1"/>
</dbReference>
<organism evidence="12 13">
    <name type="scientific">Actinomadura barringtoniae</name>
    <dbReference type="NCBI Taxonomy" id="1427535"/>
    <lineage>
        <taxon>Bacteria</taxon>
        <taxon>Bacillati</taxon>
        <taxon>Actinomycetota</taxon>
        <taxon>Actinomycetes</taxon>
        <taxon>Streptosporangiales</taxon>
        <taxon>Thermomonosporaceae</taxon>
        <taxon>Actinomadura</taxon>
    </lineage>
</organism>
<evidence type="ECO:0000259" key="11">
    <source>
        <dbReference type="Pfam" id="PF07730"/>
    </source>
</evidence>
<keyword evidence="9" id="KW-0812">Transmembrane</keyword>
<feature type="domain" description="Histidine kinase/HSP90-like ATPase" evidence="10">
    <location>
        <begin position="292"/>
        <end position="379"/>
    </location>
</feature>
<keyword evidence="8" id="KW-0902">Two-component regulatory system</keyword>
<dbReference type="PANTHER" id="PTHR24421:SF10">
    <property type="entry name" value="NITRATE_NITRITE SENSOR PROTEIN NARQ"/>
    <property type="match status" value="1"/>
</dbReference>
<gene>
    <name evidence="12" type="ORF">J4573_40655</name>
</gene>
<keyword evidence="9" id="KW-0472">Membrane</keyword>
<evidence type="ECO:0000256" key="5">
    <source>
        <dbReference type="ARBA" id="ARBA00022741"/>
    </source>
</evidence>
<proteinExistence type="predicted"/>
<keyword evidence="6 12" id="KW-0418">Kinase</keyword>
<dbReference type="Gene3D" id="3.30.565.10">
    <property type="entry name" value="Histidine kinase-like ATPase, C-terminal domain"/>
    <property type="match status" value="1"/>
</dbReference>